<reference evidence="1" key="1">
    <citation type="submission" date="2019-10" db="EMBL/GenBank/DDBJ databases">
        <title>The sequence and de novo assembly of the wild yak genome.</title>
        <authorList>
            <person name="Liu Y."/>
        </authorList>
    </citation>
    <scope>NUCLEOTIDE SEQUENCE [LARGE SCALE GENOMIC DNA]</scope>
    <source>
        <strain evidence="1">WY2019</strain>
    </source>
</reference>
<gene>
    <name evidence="1" type="ORF">E5288_WYG019556</name>
</gene>
<name>A0A6B0RUZ9_9CETA</name>
<dbReference type="EMBL" id="VBQZ03000076">
    <property type="protein sequence ID" value="MXQ91864.1"/>
    <property type="molecule type" value="Genomic_DNA"/>
</dbReference>
<organism evidence="1 2">
    <name type="scientific">Bos mutus</name>
    <name type="common">wild yak</name>
    <dbReference type="NCBI Taxonomy" id="72004"/>
    <lineage>
        <taxon>Eukaryota</taxon>
        <taxon>Metazoa</taxon>
        <taxon>Chordata</taxon>
        <taxon>Craniata</taxon>
        <taxon>Vertebrata</taxon>
        <taxon>Euteleostomi</taxon>
        <taxon>Mammalia</taxon>
        <taxon>Eutheria</taxon>
        <taxon>Laurasiatheria</taxon>
        <taxon>Artiodactyla</taxon>
        <taxon>Ruminantia</taxon>
        <taxon>Pecora</taxon>
        <taxon>Bovidae</taxon>
        <taxon>Bovinae</taxon>
        <taxon>Bos</taxon>
    </lineage>
</organism>
<keyword evidence="2" id="KW-1185">Reference proteome</keyword>
<dbReference type="AlphaFoldDB" id="A0A6B0RUZ9"/>
<comment type="caution">
    <text evidence="1">The sequence shown here is derived from an EMBL/GenBank/DDBJ whole genome shotgun (WGS) entry which is preliminary data.</text>
</comment>
<proteinExistence type="predicted"/>
<dbReference type="Proteomes" id="UP000322234">
    <property type="component" value="Unassembled WGS sequence"/>
</dbReference>
<protein>
    <submittedName>
        <fullName evidence="1">Uncharacterized protein</fullName>
    </submittedName>
</protein>
<evidence type="ECO:0000313" key="2">
    <source>
        <dbReference type="Proteomes" id="UP000322234"/>
    </source>
</evidence>
<accession>A0A6B0RUZ9</accession>
<sequence>MTQNSTEKFGVESAAKPGMDISSVFSKIGNFEEKVKGKERLPARVGHAVRCRLPSALTFAAEAVAEAAAAMFPC</sequence>
<evidence type="ECO:0000313" key="1">
    <source>
        <dbReference type="EMBL" id="MXQ91864.1"/>
    </source>
</evidence>